<dbReference type="AlphaFoldDB" id="A0A0G0PX43"/>
<evidence type="ECO:0000313" key="6">
    <source>
        <dbReference type="Proteomes" id="UP000034137"/>
    </source>
</evidence>
<comment type="similarity">
    <text evidence="1">Belongs to the peptidase S51 family.</text>
</comment>
<dbReference type="GO" id="GO:0008236">
    <property type="term" value="F:serine-type peptidase activity"/>
    <property type="evidence" value="ECO:0007669"/>
    <property type="project" value="UniProtKB-KW"/>
</dbReference>
<dbReference type="EMBL" id="LBXO01000032">
    <property type="protein sequence ID" value="KKR32488.1"/>
    <property type="molecule type" value="Genomic_DNA"/>
</dbReference>
<dbReference type="Gene3D" id="3.40.50.880">
    <property type="match status" value="1"/>
</dbReference>
<dbReference type="Proteomes" id="UP000034137">
    <property type="component" value="Unassembled WGS sequence"/>
</dbReference>
<dbReference type="GO" id="GO:0006508">
    <property type="term" value="P:proteolysis"/>
    <property type="evidence" value="ECO:0007669"/>
    <property type="project" value="UniProtKB-KW"/>
</dbReference>
<evidence type="ECO:0000256" key="2">
    <source>
        <dbReference type="ARBA" id="ARBA00022670"/>
    </source>
</evidence>
<evidence type="ECO:0000256" key="1">
    <source>
        <dbReference type="ARBA" id="ARBA00006534"/>
    </source>
</evidence>
<evidence type="ECO:0008006" key="7">
    <source>
        <dbReference type="Google" id="ProtNLM"/>
    </source>
</evidence>
<comment type="caution">
    <text evidence="5">The sequence shown here is derived from an EMBL/GenBank/DDBJ whole genome shotgun (WGS) entry which is preliminary data.</text>
</comment>
<protein>
    <recommendedName>
        <fullName evidence="7">Peptidase E</fullName>
    </recommendedName>
</protein>
<dbReference type="InterPro" id="IPR029062">
    <property type="entry name" value="Class_I_gatase-like"/>
</dbReference>
<name>A0A0G0PX43_9BACT</name>
<keyword evidence="3" id="KW-0378">Hydrolase</keyword>
<organism evidence="5 6">
    <name type="scientific">Candidatus Falkowbacteria bacterium GW2011_GWF2_39_8</name>
    <dbReference type="NCBI Taxonomy" id="1618642"/>
    <lineage>
        <taxon>Bacteria</taxon>
        <taxon>Candidatus Falkowiibacteriota</taxon>
    </lineage>
</organism>
<keyword evidence="4" id="KW-0720">Serine protease</keyword>
<evidence type="ECO:0000256" key="4">
    <source>
        <dbReference type="ARBA" id="ARBA00022825"/>
    </source>
</evidence>
<dbReference type="InterPro" id="IPR005320">
    <property type="entry name" value="Peptidase_S51"/>
</dbReference>
<dbReference type="Pfam" id="PF03575">
    <property type="entry name" value="Peptidase_S51"/>
    <property type="match status" value="1"/>
</dbReference>
<reference evidence="5 6" key="1">
    <citation type="journal article" date="2015" name="Nature">
        <title>rRNA introns, odd ribosomes, and small enigmatic genomes across a large radiation of phyla.</title>
        <authorList>
            <person name="Brown C.T."/>
            <person name="Hug L.A."/>
            <person name="Thomas B.C."/>
            <person name="Sharon I."/>
            <person name="Castelle C.J."/>
            <person name="Singh A."/>
            <person name="Wilkins M.J."/>
            <person name="Williams K.H."/>
            <person name="Banfield J.F."/>
        </authorList>
    </citation>
    <scope>NUCLEOTIDE SEQUENCE [LARGE SCALE GENOMIC DNA]</scope>
</reference>
<keyword evidence="2" id="KW-0645">Protease</keyword>
<accession>A0A0G0PX43</accession>
<evidence type="ECO:0000256" key="3">
    <source>
        <dbReference type="ARBA" id="ARBA00022801"/>
    </source>
</evidence>
<sequence length="197" mass="22789">MPKYILNSGGLRNEPEKSRLFFIEIVKGLGETPKILFCFFAEKREVWEEKFETYKKHFSELAIDIVPTFELAFPDKFIEQIKNNDAVIIFGGDDHLVMYWLGQYNLYEICKSKVVATSSAGTNALVKHFWTCDWRKCFDGLGILPIKFIAHYESDYGNNDPRGPIDWQKGYNELAEYGDTSLPIHALEEGKFIVIEK</sequence>
<dbReference type="SUPFAM" id="SSF52317">
    <property type="entry name" value="Class I glutamine amidotransferase-like"/>
    <property type="match status" value="1"/>
</dbReference>
<gene>
    <name evidence="5" type="ORF">UT64_C0032G0002</name>
</gene>
<evidence type="ECO:0000313" key="5">
    <source>
        <dbReference type="EMBL" id="KKR32488.1"/>
    </source>
</evidence>
<proteinExistence type="inferred from homology"/>